<evidence type="ECO:0000313" key="15">
    <source>
        <dbReference type="EMBL" id="PXW81570.1"/>
    </source>
</evidence>
<dbReference type="InterPro" id="IPR045031">
    <property type="entry name" value="DHP_synth-like"/>
</dbReference>
<keyword evidence="16" id="KW-1185">Reference proteome</keyword>
<protein>
    <recommendedName>
        <fullName evidence="6 13">Dihydropteroate synthase</fullName>
        <shortName evidence="13">DHPS</shortName>
        <ecNumber evidence="5 13">2.5.1.15</ecNumber>
    </recommendedName>
    <alternativeName>
        <fullName evidence="11 13">Dihydropteroate pyrophosphorylase</fullName>
    </alternativeName>
</protein>
<dbReference type="EC" id="2.5.1.15" evidence="5 13"/>
<evidence type="ECO:0000256" key="4">
    <source>
        <dbReference type="ARBA" id="ARBA00009503"/>
    </source>
</evidence>
<dbReference type="OrthoDB" id="9811744at2"/>
<dbReference type="InterPro" id="IPR006390">
    <property type="entry name" value="DHP_synth_dom"/>
</dbReference>
<evidence type="ECO:0000259" key="14">
    <source>
        <dbReference type="PROSITE" id="PS50972"/>
    </source>
</evidence>
<dbReference type="UniPathway" id="UPA00077">
    <property type="reaction ID" value="UER00156"/>
</dbReference>
<keyword evidence="10 13" id="KW-0289">Folate biosynthesis</keyword>
<dbReference type="Gene3D" id="3.20.20.20">
    <property type="entry name" value="Dihydropteroate synthase-like"/>
    <property type="match status" value="1"/>
</dbReference>
<comment type="cofactor">
    <cofactor evidence="2 13">
        <name>Mg(2+)</name>
        <dbReference type="ChEBI" id="CHEBI:18420"/>
    </cofactor>
</comment>
<evidence type="ECO:0000256" key="9">
    <source>
        <dbReference type="ARBA" id="ARBA00022842"/>
    </source>
</evidence>
<dbReference type="CDD" id="cd00739">
    <property type="entry name" value="DHPS"/>
    <property type="match status" value="1"/>
</dbReference>
<dbReference type="GO" id="GO:0046656">
    <property type="term" value="P:folic acid biosynthetic process"/>
    <property type="evidence" value="ECO:0007669"/>
    <property type="project" value="UniProtKB-KW"/>
</dbReference>
<dbReference type="NCBIfam" id="TIGR01496">
    <property type="entry name" value="DHPS"/>
    <property type="match status" value="1"/>
</dbReference>
<name>A0A2V3VJ51_9BACI</name>
<comment type="similarity">
    <text evidence="4 13">Belongs to the DHPS family.</text>
</comment>
<keyword evidence="7 13" id="KW-0808">Transferase</keyword>
<dbReference type="SUPFAM" id="SSF51717">
    <property type="entry name" value="Dihydropteroate synthetase-like"/>
    <property type="match status" value="1"/>
</dbReference>
<comment type="caution">
    <text evidence="15">The sequence shown here is derived from an EMBL/GenBank/DDBJ whole genome shotgun (WGS) entry which is preliminary data.</text>
</comment>
<dbReference type="GO" id="GO:0005829">
    <property type="term" value="C:cytosol"/>
    <property type="evidence" value="ECO:0007669"/>
    <property type="project" value="TreeGrafter"/>
</dbReference>
<dbReference type="RefSeq" id="WP_110397335.1">
    <property type="nucleotide sequence ID" value="NZ_JADIJL010000023.1"/>
</dbReference>
<evidence type="ECO:0000256" key="1">
    <source>
        <dbReference type="ARBA" id="ARBA00000012"/>
    </source>
</evidence>
<comment type="pathway">
    <text evidence="3 13">Cofactor biosynthesis; tetrahydrofolate biosynthesis; 7,8-dihydrofolate from 2-amino-4-hydroxy-6-hydroxymethyl-7,8-dihydropteridine diphosphate and 4-aminobenzoate: step 1/2.</text>
</comment>
<evidence type="ECO:0000256" key="2">
    <source>
        <dbReference type="ARBA" id="ARBA00001946"/>
    </source>
</evidence>
<evidence type="ECO:0000313" key="16">
    <source>
        <dbReference type="Proteomes" id="UP000247978"/>
    </source>
</evidence>
<proteinExistence type="inferred from homology"/>
<dbReference type="GO" id="GO:0046872">
    <property type="term" value="F:metal ion binding"/>
    <property type="evidence" value="ECO:0007669"/>
    <property type="project" value="UniProtKB-KW"/>
</dbReference>
<evidence type="ECO:0000256" key="5">
    <source>
        <dbReference type="ARBA" id="ARBA00012458"/>
    </source>
</evidence>
<dbReference type="EMBL" id="QJJQ01000021">
    <property type="protein sequence ID" value="PXW81570.1"/>
    <property type="molecule type" value="Genomic_DNA"/>
</dbReference>
<dbReference type="Pfam" id="PF00809">
    <property type="entry name" value="Pterin_bind"/>
    <property type="match status" value="1"/>
</dbReference>
<evidence type="ECO:0000256" key="6">
    <source>
        <dbReference type="ARBA" id="ARBA00016919"/>
    </source>
</evidence>
<dbReference type="PROSITE" id="PS00792">
    <property type="entry name" value="DHPS_1"/>
    <property type="match status" value="1"/>
</dbReference>
<evidence type="ECO:0000256" key="8">
    <source>
        <dbReference type="ARBA" id="ARBA00022723"/>
    </source>
</evidence>
<evidence type="ECO:0000256" key="13">
    <source>
        <dbReference type="RuleBase" id="RU361205"/>
    </source>
</evidence>
<dbReference type="GO" id="GO:0004156">
    <property type="term" value="F:dihydropteroate synthase activity"/>
    <property type="evidence" value="ECO:0007669"/>
    <property type="project" value="UniProtKB-EC"/>
</dbReference>
<reference evidence="15 16" key="1">
    <citation type="submission" date="2018-05" db="EMBL/GenBank/DDBJ databases">
        <title>Genomic Encyclopedia of Type Strains, Phase IV (KMG-IV): sequencing the most valuable type-strain genomes for metagenomic binning, comparative biology and taxonomic classification.</title>
        <authorList>
            <person name="Goeker M."/>
        </authorList>
    </citation>
    <scope>NUCLEOTIDE SEQUENCE [LARGE SCALE GENOMIC DNA]</scope>
    <source>
        <strain evidence="15 16">DSM 28556</strain>
    </source>
</reference>
<dbReference type="PANTHER" id="PTHR20941">
    <property type="entry name" value="FOLATE SYNTHESIS PROTEINS"/>
    <property type="match status" value="1"/>
</dbReference>
<dbReference type="PROSITE" id="PS50972">
    <property type="entry name" value="PTERIN_BINDING"/>
    <property type="match status" value="1"/>
</dbReference>
<evidence type="ECO:0000256" key="7">
    <source>
        <dbReference type="ARBA" id="ARBA00022679"/>
    </source>
</evidence>
<sequence length="276" mass="30630">MYVKTRSKQYDVTKQTLVMGILNITPDSFSDGGHYNSIEKAIRQAKEMEQYGAHFIDVGGESTRPDHQPVSLEEEVNRVVPVIKALKKEINIPISIDTYKAKTAEKAIEAGADIINDIWGAKHDPDMASVAAAFNVPIILMHNRTNKKYHSLIDDMVADLQESIDIVKQAGVKDENIIIDPGLGFAKEVKDNYVVMNHLDEFKNRLPYPLLLGASRKSFISKVLPIPAEERDNATGATTCLGITKGVHIVRVHDVKRHVQLAKMMDAMLKGVDAFG</sequence>
<keyword evidence="9 13" id="KW-0460">Magnesium</keyword>
<dbReference type="FunFam" id="3.20.20.20:FF:000006">
    <property type="entry name" value="Dihydropteroate synthase"/>
    <property type="match status" value="1"/>
</dbReference>
<feature type="domain" description="Pterin-binding" evidence="14">
    <location>
        <begin position="16"/>
        <end position="263"/>
    </location>
</feature>
<organism evidence="15 16">
    <name type="scientific">Pseudogracilibacillus auburnensis</name>
    <dbReference type="NCBI Taxonomy" id="1494959"/>
    <lineage>
        <taxon>Bacteria</taxon>
        <taxon>Bacillati</taxon>
        <taxon>Bacillota</taxon>
        <taxon>Bacilli</taxon>
        <taxon>Bacillales</taxon>
        <taxon>Bacillaceae</taxon>
        <taxon>Pseudogracilibacillus</taxon>
    </lineage>
</organism>
<dbReference type="InterPro" id="IPR011005">
    <property type="entry name" value="Dihydropteroate_synth-like_sf"/>
</dbReference>
<accession>A0A2V3VJ51</accession>
<evidence type="ECO:0000256" key="3">
    <source>
        <dbReference type="ARBA" id="ARBA00004763"/>
    </source>
</evidence>
<evidence type="ECO:0000256" key="11">
    <source>
        <dbReference type="ARBA" id="ARBA00030193"/>
    </source>
</evidence>
<dbReference type="AlphaFoldDB" id="A0A2V3VJ51"/>
<gene>
    <name evidence="15" type="ORF">DFR56_12166</name>
</gene>
<comment type="catalytic activity">
    <reaction evidence="1">
        <text>(7,8-dihydropterin-6-yl)methyl diphosphate + 4-aminobenzoate = 7,8-dihydropteroate + diphosphate</text>
        <dbReference type="Rhea" id="RHEA:19949"/>
        <dbReference type="ChEBI" id="CHEBI:17836"/>
        <dbReference type="ChEBI" id="CHEBI:17839"/>
        <dbReference type="ChEBI" id="CHEBI:33019"/>
        <dbReference type="ChEBI" id="CHEBI:72950"/>
        <dbReference type="EC" id="2.5.1.15"/>
    </reaction>
</comment>
<dbReference type="GO" id="GO:0046654">
    <property type="term" value="P:tetrahydrofolate biosynthetic process"/>
    <property type="evidence" value="ECO:0007669"/>
    <property type="project" value="UniProtKB-UniPathway"/>
</dbReference>
<dbReference type="InterPro" id="IPR000489">
    <property type="entry name" value="Pterin-binding_dom"/>
</dbReference>
<evidence type="ECO:0000256" key="10">
    <source>
        <dbReference type="ARBA" id="ARBA00022909"/>
    </source>
</evidence>
<evidence type="ECO:0000256" key="12">
    <source>
        <dbReference type="ARBA" id="ARBA00053449"/>
    </source>
</evidence>
<dbReference type="PANTHER" id="PTHR20941:SF1">
    <property type="entry name" value="FOLIC ACID SYNTHESIS PROTEIN FOL1"/>
    <property type="match status" value="1"/>
</dbReference>
<comment type="function">
    <text evidence="12 13">Catalyzes the condensation of para-aminobenzoate (pABA) with 6-hydroxymethyl-7,8-dihydropterin diphosphate (DHPt-PP) to form 7,8-dihydropteroate (H2Pte), the immediate precursor of folate derivatives.</text>
</comment>
<keyword evidence="8 13" id="KW-0479">Metal-binding</keyword>
<dbReference type="Proteomes" id="UP000247978">
    <property type="component" value="Unassembled WGS sequence"/>
</dbReference>